<sequence length="167" mass="17688">MQTTRRQVVRSSTVALAVAVSLAGCNGNGNGNGSDDTPTPEPSGPEARLDTYLTENDANLYDGSIEDLTGQDEVTILVGAGDDGLAYDPPAARIGVGTTVIWEWTGRGGRHNVNGDPEIDSDFEYTSGELIGEEGHTWSYTFEDGGVALYYCDAHRTVGHHGALIVE</sequence>
<dbReference type="NCBIfam" id="TIGR03102">
    <property type="entry name" value="halo_cynanin"/>
    <property type="match status" value="1"/>
</dbReference>
<dbReference type="OrthoDB" id="11088at2157"/>
<dbReference type="InterPro" id="IPR017533">
    <property type="entry name" value="Halocyanin"/>
</dbReference>
<dbReference type="AlphaFoldDB" id="A0A4V5ZP54"/>
<proteinExistence type="predicted"/>
<keyword evidence="6" id="KW-1185">Reference proteome</keyword>
<evidence type="ECO:0000256" key="1">
    <source>
        <dbReference type="ARBA" id="ARBA00022723"/>
    </source>
</evidence>
<dbReference type="Proteomes" id="UP000308037">
    <property type="component" value="Unassembled WGS sequence"/>
</dbReference>
<dbReference type="EMBL" id="QKNX01000001">
    <property type="protein sequence ID" value="TKR27713.1"/>
    <property type="molecule type" value="Genomic_DNA"/>
</dbReference>
<gene>
    <name evidence="5" type="ORF">DM868_01075</name>
</gene>
<evidence type="ECO:0000313" key="5">
    <source>
        <dbReference type="EMBL" id="TKR27713.1"/>
    </source>
</evidence>
<accession>A0A4V5ZP54</accession>
<name>A0A4V5ZP54_9EURY</name>
<dbReference type="CDD" id="cd04220">
    <property type="entry name" value="Halocyanin"/>
    <property type="match status" value="1"/>
</dbReference>
<evidence type="ECO:0000256" key="3">
    <source>
        <dbReference type="SAM" id="MobiDB-lite"/>
    </source>
</evidence>
<dbReference type="GO" id="GO:0005507">
    <property type="term" value="F:copper ion binding"/>
    <property type="evidence" value="ECO:0007669"/>
    <property type="project" value="InterPro"/>
</dbReference>
<evidence type="ECO:0000313" key="6">
    <source>
        <dbReference type="Proteomes" id="UP000308037"/>
    </source>
</evidence>
<dbReference type="RefSeq" id="WP_137275014.1">
    <property type="nucleotide sequence ID" value="NZ_QKNX01000001.1"/>
</dbReference>
<comment type="caution">
    <text evidence="5">The sequence shown here is derived from an EMBL/GenBank/DDBJ whole genome shotgun (WGS) entry which is preliminary data.</text>
</comment>
<feature type="domain" description="Blue (type 1) copper" evidence="4">
    <location>
        <begin position="75"/>
        <end position="167"/>
    </location>
</feature>
<reference evidence="5 6" key="1">
    <citation type="submission" date="2019-04" db="EMBL/GenBank/DDBJ databases">
        <title>Natronomonas sp. F20-122 a newhaloarchaeon isolated from a saline saltern of Isla Bacuta, Huelva, Spain.</title>
        <authorList>
            <person name="Duran-Viseras A."/>
            <person name="Sanchez-Porro C."/>
            <person name="Ventosa A."/>
        </authorList>
    </citation>
    <scope>NUCLEOTIDE SEQUENCE [LARGE SCALE GENOMIC DNA]</scope>
    <source>
        <strain evidence="5 6">F20-122</strain>
    </source>
</reference>
<protein>
    <submittedName>
        <fullName evidence="5">Halocyanin domain-containing protein</fullName>
    </submittedName>
</protein>
<dbReference type="InterPro" id="IPR008972">
    <property type="entry name" value="Cupredoxin"/>
</dbReference>
<feature type="region of interest" description="Disordered" evidence="3">
    <location>
        <begin position="25"/>
        <end position="45"/>
    </location>
</feature>
<keyword evidence="1" id="KW-0479">Metal-binding</keyword>
<evidence type="ECO:0000259" key="4">
    <source>
        <dbReference type="Pfam" id="PF00127"/>
    </source>
</evidence>
<dbReference type="GO" id="GO:0009055">
    <property type="term" value="F:electron transfer activity"/>
    <property type="evidence" value="ECO:0007669"/>
    <property type="project" value="InterPro"/>
</dbReference>
<dbReference type="InterPro" id="IPR000923">
    <property type="entry name" value="BlueCu_1"/>
</dbReference>
<evidence type="ECO:0000256" key="2">
    <source>
        <dbReference type="ARBA" id="ARBA00023008"/>
    </source>
</evidence>
<dbReference type="PROSITE" id="PS51257">
    <property type="entry name" value="PROKAR_LIPOPROTEIN"/>
    <property type="match status" value="1"/>
</dbReference>
<dbReference type="SUPFAM" id="SSF49503">
    <property type="entry name" value="Cupredoxins"/>
    <property type="match status" value="1"/>
</dbReference>
<keyword evidence="2" id="KW-0186">Copper</keyword>
<organism evidence="5 6">
    <name type="scientific">Natronomonas salsuginis</name>
    <dbReference type="NCBI Taxonomy" id="2217661"/>
    <lineage>
        <taxon>Archaea</taxon>
        <taxon>Methanobacteriati</taxon>
        <taxon>Methanobacteriota</taxon>
        <taxon>Stenosarchaea group</taxon>
        <taxon>Halobacteria</taxon>
        <taxon>Halobacteriales</taxon>
        <taxon>Natronomonadaceae</taxon>
        <taxon>Natronomonas</taxon>
    </lineage>
</organism>
<dbReference type="Gene3D" id="2.60.40.420">
    <property type="entry name" value="Cupredoxins - blue copper proteins"/>
    <property type="match status" value="1"/>
</dbReference>
<dbReference type="Pfam" id="PF00127">
    <property type="entry name" value="Copper-bind"/>
    <property type="match status" value="1"/>
</dbReference>